<feature type="domain" description="Methyltransferase small" evidence="4">
    <location>
        <begin position="132"/>
        <end position="231"/>
    </location>
</feature>
<keyword evidence="6" id="KW-1185">Reference proteome</keyword>
<gene>
    <name evidence="5" type="primary">prmB</name>
    <name evidence="5" type="ORF">RM552_03475</name>
</gene>
<dbReference type="Proteomes" id="UP001253545">
    <property type="component" value="Unassembled WGS sequence"/>
</dbReference>
<keyword evidence="1 5" id="KW-0489">Methyltransferase</keyword>
<evidence type="ECO:0000313" key="6">
    <source>
        <dbReference type="Proteomes" id="UP001253545"/>
    </source>
</evidence>
<keyword evidence="5" id="KW-0689">Ribosomal protein</keyword>
<proteinExistence type="predicted"/>
<dbReference type="EC" id="2.1.1.298" evidence="5"/>
<dbReference type="InterPro" id="IPR029063">
    <property type="entry name" value="SAM-dependent_MTases_sf"/>
</dbReference>
<evidence type="ECO:0000313" key="5">
    <source>
        <dbReference type="EMBL" id="MDT0593902.1"/>
    </source>
</evidence>
<dbReference type="InterPro" id="IPR007848">
    <property type="entry name" value="Small_mtfrase_dom"/>
</dbReference>
<dbReference type="CDD" id="cd02440">
    <property type="entry name" value="AdoMet_MTases"/>
    <property type="match status" value="1"/>
</dbReference>
<evidence type="ECO:0000256" key="1">
    <source>
        <dbReference type="ARBA" id="ARBA00022603"/>
    </source>
</evidence>
<keyword evidence="3" id="KW-0949">S-adenosyl-L-methionine</keyword>
<dbReference type="InterPro" id="IPR004556">
    <property type="entry name" value="HemK-like"/>
</dbReference>
<dbReference type="NCBIfam" id="TIGR00536">
    <property type="entry name" value="hemK_fam"/>
    <property type="match status" value="1"/>
</dbReference>
<dbReference type="NCBIfam" id="TIGR03533">
    <property type="entry name" value="L3_gln_methyl"/>
    <property type="match status" value="1"/>
</dbReference>
<dbReference type="Pfam" id="PF05175">
    <property type="entry name" value="MTS"/>
    <property type="match status" value="1"/>
</dbReference>
<organism evidence="5 6">
    <name type="scientific">Glaciecola petra</name>
    <dbReference type="NCBI Taxonomy" id="3075602"/>
    <lineage>
        <taxon>Bacteria</taxon>
        <taxon>Pseudomonadati</taxon>
        <taxon>Pseudomonadota</taxon>
        <taxon>Gammaproteobacteria</taxon>
        <taxon>Alteromonadales</taxon>
        <taxon>Alteromonadaceae</taxon>
        <taxon>Glaciecola</taxon>
    </lineage>
</organism>
<evidence type="ECO:0000256" key="2">
    <source>
        <dbReference type="ARBA" id="ARBA00022679"/>
    </source>
</evidence>
<dbReference type="PANTHER" id="PTHR47806:SF1">
    <property type="entry name" value="RIBOSOMAL PROTEIN UL3 GLUTAMINE METHYLTRANSFERASE"/>
    <property type="match status" value="1"/>
</dbReference>
<dbReference type="SUPFAM" id="SSF53335">
    <property type="entry name" value="S-adenosyl-L-methionine-dependent methyltransferases"/>
    <property type="match status" value="1"/>
</dbReference>
<dbReference type="EMBL" id="JAVRHX010000001">
    <property type="protein sequence ID" value="MDT0593902.1"/>
    <property type="molecule type" value="Genomic_DNA"/>
</dbReference>
<dbReference type="Gene3D" id="3.40.50.150">
    <property type="entry name" value="Vaccinia Virus protein VP39"/>
    <property type="match status" value="1"/>
</dbReference>
<name>A0ABU2ZR23_9ALTE</name>
<keyword evidence="2 5" id="KW-0808">Transferase</keyword>
<dbReference type="GO" id="GO:0005840">
    <property type="term" value="C:ribosome"/>
    <property type="evidence" value="ECO:0007669"/>
    <property type="project" value="UniProtKB-KW"/>
</dbReference>
<comment type="caution">
    <text evidence="5">The sequence shown here is derived from an EMBL/GenBank/DDBJ whole genome shotgun (WGS) entry which is preliminary data.</text>
</comment>
<dbReference type="PIRSF" id="PIRSF037167">
    <property type="entry name" value="Mtase_YfcB_prd"/>
    <property type="match status" value="1"/>
</dbReference>
<evidence type="ECO:0000256" key="3">
    <source>
        <dbReference type="ARBA" id="ARBA00022691"/>
    </source>
</evidence>
<protein>
    <submittedName>
        <fullName evidence="5">50S ribosomal protein L3 N(5)-glutamine methyltransferase</fullName>
        <ecNumber evidence="5">2.1.1.298</ecNumber>
    </submittedName>
</protein>
<dbReference type="RefSeq" id="WP_311367397.1">
    <property type="nucleotide sequence ID" value="NZ_JAVRHX010000001.1"/>
</dbReference>
<dbReference type="GO" id="GO:0008168">
    <property type="term" value="F:methyltransferase activity"/>
    <property type="evidence" value="ECO:0007669"/>
    <property type="project" value="UniProtKB-KW"/>
</dbReference>
<dbReference type="PROSITE" id="PS00092">
    <property type="entry name" value="N6_MTASE"/>
    <property type="match status" value="1"/>
</dbReference>
<evidence type="ECO:0000259" key="4">
    <source>
        <dbReference type="Pfam" id="PF05175"/>
    </source>
</evidence>
<dbReference type="InterPro" id="IPR017127">
    <property type="entry name" value="Ribosome_uL3_MTase"/>
</dbReference>
<dbReference type="GO" id="GO:0032259">
    <property type="term" value="P:methylation"/>
    <property type="evidence" value="ECO:0007669"/>
    <property type="project" value="UniProtKB-KW"/>
</dbReference>
<accession>A0ABU2ZR23</accession>
<dbReference type="InterPro" id="IPR002052">
    <property type="entry name" value="DNA_methylase_N6_adenine_CS"/>
</dbReference>
<keyword evidence="5" id="KW-0687">Ribonucleoprotein</keyword>
<reference evidence="5 6" key="1">
    <citation type="submission" date="2023-09" db="EMBL/GenBank/DDBJ databases">
        <authorList>
            <person name="Rey-Velasco X."/>
        </authorList>
    </citation>
    <scope>NUCLEOTIDE SEQUENCE [LARGE SCALE GENOMIC DNA]</scope>
    <source>
        <strain evidence="5 6">P117</strain>
    </source>
</reference>
<sequence length="307" mass="34523">MNQVCADLETVADYVRYAITQFNQYDLYYGHGTDNAWEEAQRLVFTALALPLDLEQEECKLFYPCKLTQAERTIINDWIDKRAQDATPLPYIAQQAWFAGMPFYVDERVLIPRSPFAELINKGFAPFLDSSPSNILDMCTGGGCIAIALAAHYPDAQIDAVDIDTNALAVASINIQEYQLDHRVFPLQSDLFDNLKGQGYDLLVVNPPYVDAEDMNDLPQEYLHEPELALASGEDGLDLTQKLLTQVLDFMNDDAWLFVEVGNSEVNFNQRFGDLEVTWCSLEQGGSGIFAVNKQQLLAQQEKISNL</sequence>
<dbReference type="PANTHER" id="PTHR47806">
    <property type="entry name" value="50S RIBOSOMAL PROTEIN L3 GLUTAMINE METHYLTRANSFERASE"/>
    <property type="match status" value="1"/>
</dbReference>